<keyword evidence="2" id="KW-0812">Transmembrane</keyword>
<reference evidence="3 4" key="1">
    <citation type="submission" date="2018-11" db="EMBL/GenBank/DDBJ databases">
        <authorList>
            <consortium name="Pathogen Informatics"/>
        </authorList>
    </citation>
    <scope>NUCLEOTIDE SEQUENCE [LARGE SCALE GENOMIC DNA]</scope>
    <source>
        <strain evidence="3 4">Zambia</strain>
    </source>
</reference>
<proteinExistence type="predicted"/>
<feature type="transmembrane region" description="Helical" evidence="2">
    <location>
        <begin position="145"/>
        <end position="168"/>
    </location>
</feature>
<keyword evidence="4" id="KW-1185">Reference proteome</keyword>
<accession>A0A183M0N2</accession>
<gene>
    <name evidence="3" type="ORF">SMRZ_LOCUS9607</name>
</gene>
<feature type="compositionally biased region" description="Low complexity" evidence="1">
    <location>
        <begin position="60"/>
        <end position="75"/>
    </location>
</feature>
<name>A0A183M0N2_9TREM</name>
<keyword evidence="2" id="KW-0472">Membrane</keyword>
<evidence type="ECO:0000256" key="2">
    <source>
        <dbReference type="SAM" id="Phobius"/>
    </source>
</evidence>
<keyword evidence="2" id="KW-1133">Transmembrane helix</keyword>
<evidence type="ECO:0000256" key="1">
    <source>
        <dbReference type="SAM" id="MobiDB-lite"/>
    </source>
</evidence>
<feature type="region of interest" description="Disordered" evidence="1">
    <location>
        <begin position="44"/>
        <end position="105"/>
    </location>
</feature>
<protein>
    <submittedName>
        <fullName evidence="3">Uncharacterized protein</fullName>
    </submittedName>
</protein>
<dbReference type="EMBL" id="UZAI01004597">
    <property type="protein sequence ID" value="VDO87009.1"/>
    <property type="molecule type" value="Genomic_DNA"/>
</dbReference>
<evidence type="ECO:0000313" key="3">
    <source>
        <dbReference type="EMBL" id="VDO87009.1"/>
    </source>
</evidence>
<dbReference type="STRING" id="48269.A0A183M0N2"/>
<sequence>MSQALARHGRVEIVSFDRLKPAQVDDNAQSDTLRFNARPIKPSGILKYSSDPMLDTPETSFSSPSQQHASSASSSDETTVSRPDHQTTPPLTSDEIAGSRDTNATTVSRSAHAFNHLRLVPSTSVNFGENWFGHPRSCQRTQSIYWFRMLGISLVSNLILMAASGSSAQRGFVLRLQRFWSGPLRTQSSDSGYKPLWCGMPTQATNTAHRFWYRSPKTTFVGNSTINNRFPVSPIFPSYNRSSTDQSHDLNRYLSKV</sequence>
<organism evidence="3 4">
    <name type="scientific">Schistosoma margrebowiei</name>
    <dbReference type="NCBI Taxonomy" id="48269"/>
    <lineage>
        <taxon>Eukaryota</taxon>
        <taxon>Metazoa</taxon>
        <taxon>Spiralia</taxon>
        <taxon>Lophotrochozoa</taxon>
        <taxon>Platyhelminthes</taxon>
        <taxon>Trematoda</taxon>
        <taxon>Digenea</taxon>
        <taxon>Strigeidida</taxon>
        <taxon>Schistosomatoidea</taxon>
        <taxon>Schistosomatidae</taxon>
        <taxon>Schistosoma</taxon>
    </lineage>
</organism>
<feature type="compositionally biased region" description="Polar residues" evidence="1">
    <location>
        <begin position="76"/>
        <end position="91"/>
    </location>
</feature>
<dbReference type="Proteomes" id="UP000277204">
    <property type="component" value="Unassembled WGS sequence"/>
</dbReference>
<dbReference type="AlphaFoldDB" id="A0A183M0N2"/>
<evidence type="ECO:0000313" key="4">
    <source>
        <dbReference type="Proteomes" id="UP000277204"/>
    </source>
</evidence>